<name>A0A0L8FVE4_OCTBM</name>
<evidence type="ECO:0000256" key="1">
    <source>
        <dbReference type="SAM" id="Phobius"/>
    </source>
</evidence>
<proteinExistence type="predicted"/>
<evidence type="ECO:0000313" key="2">
    <source>
        <dbReference type="EMBL" id="KOF68671.1"/>
    </source>
</evidence>
<gene>
    <name evidence="2" type="ORF">OCBIM_22006690mg</name>
</gene>
<dbReference type="AlphaFoldDB" id="A0A0L8FVE4"/>
<keyword evidence="1" id="KW-0812">Transmembrane</keyword>
<organism evidence="2">
    <name type="scientific">Octopus bimaculoides</name>
    <name type="common">California two-spotted octopus</name>
    <dbReference type="NCBI Taxonomy" id="37653"/>
    <lineage>
        <taxon>Eukaryota</taxon>
        <taxon>Metazoa</taxon>
        <taxon>Spiralia</taxon>
        <taxon>Lophotrochozoa</taxon>
        <taxon>Mollusca</taxon>
        <taxon>Cephalopoda</taxon>
        <taxon>Coleoidea</taxon>
        <taxon>Octopodiformes</taxon>
        <taxon>Octopoda</taxon>
        <taxon>Incirrata</taxon>
        <taxon>Octopodidae</taxon>
        <taxon>Octopus</taxon>
    </lineage>
</organism>
<reference evidence="2" key="1">
    <citation type="submission" date="2015-07" db="EMBL/GenBank/DDBJ databases">
        <title>MeaNS - Measles Nucleotide Surveillance Program.</title>
        <authorList>
            <person name="Tran T."/>
            <person name="Druce J."/>
        </authorList>
    </citation>
    <scope>NUCLEOTIDE SEQUENCE</scope>
    <source>
        <strain evidence="2">UCB-OBI-ISO-001</strain>
        <tissue evidence="2">Gonad</tissue>
    </source>
</reference>
<keyword evidence="1" id="KW-0472">Membrane</keyword>
<accession>A0A0L8FVE4</accession>
<protein>
    <submittedName>
        <fullName evidence="2">Uncharacterized protein</fullName>
    </submittedName>
</protein>
<keyword evidence="1" id="KW-1133">Transmembrane helix</keyword>
<feature type="transmembrane region" description="Helical" evidence="1">
    <location>
        <begin position="22"/>
        <end position="41"/>
    </location>
</feature>
<sequence length="65" mass="7582">MLVFVAMEHQGFLFIMLSSKSVSYSLILMLKIGFCELPSIYKKKKKKKKKKRMSELGIYCFKGVK</sequence>
<dbReference type="EMBL" id="KQ426075">
    <property type="protein sequence ID" value="KOF68671.1"/>
    <property type="molecule type" value="Genomic_DNA"/>
</dbReference>